<dbReference type="InterPro" id="IPR011990">
    <property type="entry name" value="TPR-like_helical_dom_sf"/>
</dbReference>
<feature type="compositionally biased region" description="Polar residues" evidence="1">
    <location>
        <begin position="115"/>
        <end position="128"/>
    </location>
</feature>
<reference evidence="2" key="1">
    <citation type="journal article" date="2023" name="Mol. Phylogenet. Evol.">
        <title>Genome-scale phylogeny and comparative genomics of the fungal order Sordariales.</title>
        <authorList>
            <person name="Hensen N."/>
            <person name="Bonometti L."/>
            <person name="Westerberg I."/>
            <person name="Brannstrom I.O."/>
            <person name="Guillou S."/>
            <person name="Cros-Aarteil S."/>
            <person name="Calhoun S."/>
            <person name="Haridas S."/>
            <person name="Kuo A."/>
            <person name="Mondo S."/>
            <person name="Pangilinan J."/>
            <person name="Riley R."/>
            <person name="LaButti K."/>
            <person name="Andreopoulos B."/>
            <person name="Lipzen A."/>
            <person name="Chen C."/>
            <person name="Yan M."/>
            <person name="Daum C."/>
            <person name="Ng V."/>
            <person name="Clum A."/>
            <person name="Steindorff A."/>
            <person name="Ohm R.A."/>
            <person name="Martin F."/>
            <person name="Silar P."/>
            <person name="Natvig D.O."/>
            <person name="Lalanne C."/>
            <person name="Gautier V."/>
            <person name="Ament-Velasquez S.L."/>
            <person name="Kruys A."/>
            <person name="Hutchinson M.I."/>
            <person name="Powell A.J."/>
            <person name="Barry K."/>
            <person name="Miller A.N."/>
            <person name="Grigoriev I.V."/>
            <person name="Debuchy R."/>
            <person name="Gladieux P."/>
            <person name="Hiltunen Thoren M."/>
            <person name="Johannesson H."/>
        </authorList>
    </citation>
    <scope>NUCLEOTIDE SEQUENCE</scope>
    <source>
        <strain evidence="2">PSN324</strain>
    </source>
</reference>
<keyword evidence="3" id="KW-1185">Reference proteome</keyword>
<evidence type="ECO:0000313" key="3">
    <source>
        <dbReference type="Proteomes" id="UP001321749"/>
    </source>
</evidence>
<dbReference type="AlphaFoldDB" id="A0AAV9HUM4"/>
<feature type="compositionally biased region" description="Gly residues" evidence="1">
    <location>
        <begin position="991"/>
        <end position="1003"/>
    </location>
</feature>
<sequence>MPSTLPVPSKAALTVLRGLALGTSCTIALIVEDRRRRINNAVRAISNGDRIKSCRKYHPGGRQFAAAGEQEEIFDTSLPKPSENGGDSSPRSGRRKQTDHVDEMTGTIGERGETVHNSNPSQPTQGNENDPFEALTAATAAQSSEKQKLKPFEHPKIGRKGMPTWSNISPDAISKTVFPSNEQIIAKVHYACQTKDDREIAAATQGVLEAFKHKVAPNNQDEEWVKATALLCRTSQDFDRIEDAAAILAHVVDQGPLTQAQFLSHGAIPLLKSLIAQANSSDAINQGVLRDELDKIAHIFLAKYTIESPPPELFKLGCQLLEMADRAGVVSVRSTRYLFQRCNYLAIAGGNPSHDMTLWFITKLHGAQDYISAVQTFLCNYQMAPRTAKSINEVAFIVIDCVEKANGYRPDHVFKALLKLCLQCKGVWSEGRVRRMRLKEEWIIRLFESHWKRYHKFEEIEALFDMLQPEEGLVRTAVGSAGVFRIMTELALENGDEAKAQFFFDCAIALGLVRDTNFRMLGIYAKHHARKGEWEKVRAMFERMEVDENDPKQRDLLGRVFVPVLKAFSDHHTVYEVDNFMRIYVDELRVPLDPFLVTLMAKEYAKLRDVDSIVNWLDHCAHVGFKVDAGFSNAILVNIRKHWNMPFNELRTLFRKLRELSPDFVDEHTEQVMADAALTSARYSGVTAAGRLASLRLSIRPSNSSKTRHYTNKELIEGMREHLVCGRPMSAYIIYKKTTGDGRLPFHRYVLRLALKALVQVDNKNFTRAYQLVRKCKAMGNDVTDAVNYLLAIQVGELKFGFGEAALPAVRETLEGFRKGGVELTHEPLMLAAFTCLKARQPHAATEYALEAAKAKGAEPCYSLRNFKVLVISAAMMGNVDMLKEVLERGLQSSWREDNGVLSALKEARLRLRQATYFGAVGGRSEGHRLINWSLRFLTKQREKLREGKERFDHEALEIMKQAALDAGREPVDFDDIPWLGGGKDNDDYFAGGGGGGSGGGEDGLPFSDGLSHQQNPAAAATAAAVAPVVVEAY</sequence>
<dbReference type="EMBL" id="MU864956">
    <property type="protein sequence ID" value="KAK4463754.1"/>
    <property type="molecule type" value="Genomic_DNA"/>
</dbReference>
<dbReference type="Proteomes" id="UP001321749">
    <property type="component" value="Unassembled WGS sequence"/>
</dbReference>
<gene>
    <name evidence="2" type="ORF">QBC42DRAFT_222286</name>
</gene>
<name>A0AAV9HUM4_9PEZI</name>
<reference evidence="2" key="2">
    <citation type="submission" date="2023-06" db="EMBL/GenBank/DDBJ databases">
        <authorList>
            <consortium name="Lawrence Berkeley National Laboratory"/>
            <person name="Mondo S.J."/>
            <person name="Hensen N."/>
            <person name="Bonometti L."/>
            <person name="Westerberg I."/>
            <person name="Brannstrom I.O."/>
            <person name="Guillou S."/>
            <person name="Cros-Aarteil S."/>
            <person name="Calhoun S."/>
            <person name="Haridas S."/>
            <person name="Kuo A."/>
            <person name="Pangilinan J."/>
            <person name="Riley R."/>
            <person name="Labutti K."/>
            <person name="Andreopoulos B."/>
            <person name="Lipzen A."/>
            <person name="Chen C."/>
            <person name="Yanf M."/>
            <person name="Daum C."/>
            <person name="Ng V."/>
            <person name="Clum A."/>
            <person name="Steindorff A."/>
            <person name="Ohm R."/>
            <person name="Martin F."/>
            <person name="Silar P."/>
            <person name="Natvig D."/>
            <person name="Lalanne C."/>
            <person name="Gautier V."/>
            <person name="Ament-Velasquez S.L."/>
            <person name="Kruys A."/>
            <person name="Hutchinson M.I."/>
            <person name="Powell A.J."/>
            <person name="Barry K."/>
            <person name="Miller A.N."/>
            <person name="Grigoriev I.V."/>
            <person name="Debuchy R."/>
            <person name="Gladieux P."/>
            <person name="Thoren M.H."/>
            <person name="Johannesson H."/>
        </authorList>
    </citation>
    <scope>NUCLEOTIDE SEQUENCE</scope>
    <source>
        <strain evidence="2">PSN324</strain>
    </source>
</reference>
<organism evidence="2 3">
    <name type="scientific">Cladorrhinum samala</name>
    <dbReference type="NCBI Taxonomy" id="585594"/>
    <lineage>
        <taxon>Eukaryota</taxon>
        <taxon>Fungi</taxon>
        <taxon>Dikarya</taxon>
        <taxon>Ascomycota</taxon>
        <taxon>Pezizomycotina</taxon>
        <taxon>Sordariomycetes</taxon>
        <taxon>Sordariomycetidae</taxon>
        <taxon>Sordariales</taxon>
        <taxon>Podosporaceae</taxon>
        <taxon>Cladorrhinum</taxon>
    </lineage>
</organism>
<proteinExistence type="predicted"/>
<feature type="region of interest" description="Disordered" evidence="1">
    <location>
        <begin position="988"/>
        <end position="1010"/>
    </location>
</feature>
<accession>A0AAV9HUM4</accession>
<evidence type="ECO:0000313" key="2">
    <source>
        <dbReference type="EMBL" id="KAK4463754.1"/>
    </source>
</evidence>
<evidence type="ECO:0000256" key="1">
    <source>
        <dbReference type="SAM" id="MobiDB-lite"/>
    </source>
</evidence>
<protein>
    <submittedName>
        <fullName evidence="2">Ribonuclease T2</fullName>
    </submittedName>
</protein>
<dbReference type="Gene3D" id="1.25.40.10">
    <property type="entry name" value="Tetratricopeptide repeat domain"/>
    <property type="match status" value="1"/>
</dbReference>
<comment type="caution">
    <text evidence="2">The sequence shown here is derived from an EMBL/GenBank/DDBJ whole genome shotgun (WGS) entry which is preliminary data.</text>
</comment>
<feature type="region of interest" description="Disordered" evidence="1">
    <location>
        <begin position="76"/>
        <end position="130"/>
    </location>
</feature>